<keyword evidence="2" id="KW-1185">Reference proteome</keyword>
<protein>
    <submittedName>
        <fullName evidence="1">Uncharacterized protein</fullName>
    </submittedName>
</protein>
<dbReference type="Proteomes" id="UP001549143">
    <property type="component" value="Unassembled WGS sequence"/>
</dbReference>
<evidence type="ECO:0000313" key="1">
    <source>
        <dbReference type="EMBL" id="MET3662948.1"/>
    </source>
</evidence>
<comment type="caution">
    <text evidence="1">The sequence shown here is derived from an EMBL/GenBank/DDBJ whole genome shotgun (WGS) entry which is preliminary data.</text>
</comment>
<sequence>MFQSVIAEARSLIRQCNEIETQADEMAELRSVRSPISYGDNRMPLAEPLPIPSGLG</sequence>
<name>A0ABV2KS14_9HYPH</name>
<accession>A0ABV2KS14</accession>
<proteinExistence type="predicted"/>
<gene>
    <name evidence="1" type="ORF">ABID44_003301</name>
</gene>
<evidence type="ECO:0000313" key="2">
    <source>
        <dbReference type="Proteomes" id="UP001549143"/>
    </source>
</evidence>
<reference evidence="1 2" key="1">
    <citation type="submission" date="2024-06" db="EMBL/GenBank/DDBJ databases">
        <title>Genomic Encyclopedia of Type Strains, Phase IV (KMG-IV): sequencing the most valuable type-strain genomes for metagenomic binning, comparative biology and taxonomic classification.</title>
        <authorList>
            <person name="Goeker M."/>
        </authorList>
    </citation>
    <scope>NUCLEOTIDE SEQUENCE [LARGE SCALE GENOMIC DNA]</scope>
    <source>
        <strain evidence="1 2">DSM 19730</strain>
    </source>
</reference>
<organism evidence="1 2">
    <name type="scientific">Aquamicrobium ahrensii</name>
    <dbReference type="NCBI Taxonomy" id="469551"/>
    <lineage>
        <taxon>Bacteria</taxon>
        <taxon>Pseudomonadati</taxon>
        <taxon>Pseudomonadota</taxon>
        <taxon>Alphaproteobacteria</taxon>
        <taxon>Hyphomicrobiales</taxon>
        <taxon>Phyllobacteriaceae</taxon>
        <taxon>Aquamicrobium</taxon>
    </lineage>
</organism>
<dbReference type="EMBL" id="JBEPMN010000017">
    <property type="protein sequence ID" value="MET3662948.1"/>
    <property type="molecule type" value="Genomic_DNA"/>
</dbReference>
<dbReference type="RefSeq" id="WP_354152785.1">
    <property type="nucleotide sequence ID" value="NZ_JBEPMN010000017.1"/>
</dbReference>